<dbReference type="EMBL" id="CAJVQC010001706">
    <property type="protein sequence ID" value="CAG8499038.1"/>
    <property type="molecule type" value="Genomic_DNA"/>
</dbReference>
<sequence>MAIAVVYMTTEFNFTSTIQGVILSSFFLGYLTTQVFGGALADKYGGKWVLSVSAATWTLFTFLTPISAKIGLGYLIICRVLLGIGEGACFPSVNALIAKWFPKEEGSKAVSTTVWNVVALMISTWLGSGPLGWPSIFWTFGTAGFIAIESTTSENDNAISDVPLANFIVEEDNNFIVEEDNTFEAEADVLLPKNLIMSNPKEVPWIFLLSRREVWAILITQFCNSFVLPYATQGITGIIAGVICDYAINKLKIHVKTVRRGAQIIGAVGTSTFLLCTAYLAQTPLQGIILISIGTALNSFFSCSVHVSQLDIAPKYAGAIYGLGNTCAGIPAVLGVAFTGWILDITNRNWNIIWILVTAFYSIGSIFFVNWVGHKVITANVKGKPTYLIHFHLIGFGPAKLNKCNQIRVKLIVLVVSVCLLTVLVALMCFGHQFIHNIFTDK</sequence>
<organism evidence="1 2">
    <name type="scientific">Racocetra persica</name>
    <dbReference type="NCBI Taxonomy" id="160502"/>
    <lineage>
        <taxon>Eukaryota</taxon>
        <taxon>Fungi</taxon>
        <taxon>Fungi incertae sedis</taxon>
        <taxon>Mucoromycota</taxon>
        <taxon>Glomeromycotina</taxon>
        <taxon>Glomeromycetes</taxon>
        <taxon>Diversisporales</taxon>
        <taxon>Gigasporaceae</taxon>
        <taxon>Racocetra</taxon>
    </lineage>
</organism>
<protein>
    <submittedName>
        <fullName evidence="1">20125_t:CDS:1</fullName>
    </submittedName>
</protein>
<evidence type="ECO:0000313" key="2">
    <source>
        <dbReference type="Proteomes" id="UP000789920"/>
    </source>
</evidence>
<keyword evidence="2" id="KW-1185">Reference proteome</keyword>
<reference evidence="1" key="1">
    <citation type="submission" date="2021-06" db="EMBL/GenBank/DDBJ databases">
        <authorList>
            <person name="Kallberg Y."/>
            <person name="Tangrot J."/>
            <person name="Rosling A."/>
        </authorList>
    </citation>
    <scope>NUCLEOTIDE SEQUENCE</scope>
    <source>
        <strain evidence="1">MA461A</strain>
    </source>
</reference>
<evidence type="ECO:0000313" key="1">
    <source>
        <dbReference type="EMBL" id="CAG8499038.1"/>
    </source>
</evidence>
<dbReference type="Proteomes" id="UP000789920">
    <property type="component" value="Unassembled WGS sequence"/>
</dbReference>
<comment type="caution">
    <text evidence="1">The sequence shown here is derived from an EMBL/GenBank/DDBJ whole genome shotgun (WGS) entry which is preliminary data.</text>
</comment>
<name>A0ACA9KXD1_9GLOM</name>
<gene>
    <name evidence="1" type="ORF">RPERSI_LOCUS1733</name>
</gene>
<proteinExistence type="predicted"/>
<accession>A0ACA9KXD1</accession>